<comment type="subcellular location">
    <subcellularLocation>
        <location evidence="2">Membrane</location>
    </subcellularLocation>
</comment>
<dbReference type="SUPFAM" id="SSF47384">
    <property type="entry name" value="Homodimeric domain of signal transducing histidine kinase"/>
    <property type="match status" value="1"/>
</dbReference>
<dbReference type="InterPro" id="IPR036097">
    <property type="entry name" value="HisK_dim/P_sf"/>
</dbReference>
<dbReference type="Proteomes" id="UP000275394">
    <property type="component" value="Unassembled WGS sequence"/>
</dbReference>
<evidence type="ECO:0000256" key="2">
    <source>
        <dbReference type="ARBA" id="ARBA00004370"/>
    </source>
</evidence>
<dbReference type="SMART" id="SM00304">
    <property type="entry name" value="HAMP"/>
    <property type="match status" value="1"/>
</dbReference>
<dbReference type="PANTHER" id="PTHR43047">
    <property type="entry name" value="TWO-COMPONENT HISTIDINE PROTEIN KINASE"/>
    <property type="match status" value="1"/>
</dbReference>
<gene>
    <name evidence="11" type="ORF">EDC56_3858</name>
</gene>
<dbReference type="InterPro" id="IPR003594">
    <property type="entry name" value="HATPase_dom"/>
</dbReference>
<dbReference type="PROSITE" id="PS50885">
    <property type="entry name" value="HAMP"/>
    <property type="match status" value="1"/>
</dbReference>
<dbReference type="InterPro" id="IPR036890">
    <property type="entry name" value="HATPase_C_sf"/>
</dbReference>
<dbReference type="EC" id="2.7.13.3" evidence="3"/>
<dbReference type="OrthoDB" id="6187449at2"/>
<keyword evidence="7" id="KW-0902">Two-component regulatory system</keyword>
<organism evidence="11 12">
    <name type="scientific">Sinobacterium caligoides</name>
    <dbReference type="NCBI Taxonomy" id="933926"/>
    <lineage>
        <taxon>Bacteria</taxon>
        <taxon>Pseudomonadati</taxon>
        <taxon>Pseudomonadota</taxon>
        <taxon>Gammaproteobacteria</taxon>
        <taxon>Cellvibrionales</taxon>
        <taxon>Spongiibacteraceae</taxon>
        <taxon>Sinobacterium</taxon>
    </lineage>
</organism>
<dbReference type="SMART" id="SM00388">
    <property type="entry name" value="HisKA"/>
    <property type="match status" value="1"/>
</dbReference>
<keyword evidence="8" id="KW-1133">Transmembrane helix</keyword>
<evidence type="ECO:0000259" key="9">
    <source>
        <dbReference type="PROSITE" id="PS50109"/>
    </source>
</evidence>
<dbReference type="Gene3D" id="3.40.50.2300">
    <property type="match status" value="1"/>
</dbReference>
<comment type="caution">
    <text evidence="11">The sequence shown here is derived from an EMBL/GenBank/DDBJ whole genome shotgun (WGS) entry which is preliminary data.</text>
</comment>
<evidence type="ECO:0000256" key="5">
    <source>
        <dbReference type="ARBA" id="ARBA00022679"/>
    </source>
</evidence>
<feature type="transmembrane region" description="Helical" evidence="8">
    <location>
        <begin position="335"/>
        <end position="357"/>
    </location>
</feature>
<evidence type="ECO:0000313" key="12">
    <source>
        <dbReference type="Proteomes" id="UP000275394"/>
    </source>
</evidence>
<keyword evidence="12" id="KW-1185">Reference proteome</keyword>
<keyword evidence="8" id="KW-0812">Transmembrane</keyword>
<name>A0A3N2D5B3_9GAMM</name>
<dbReference type="CDD" id="cd00082">
    <property type="entry name" value="HisKA"/>
    <property type="match status" value="1"/>
</dbReference>
<keyword evidence="4" id="KW-0597">Phosphoprotein</keyword>
<dbReference type="GO" id="GO:0016020">
    <property type="term" value="C:membrane"/>
    <property type="evidence" value="ECO:0007669"/>
    <property type="project" value="UniProtKB-SubCell"/>
</dbReference>
<dbReference type="CDD" id="cd06225">
    <property type="entry name" value="HAMP"/>
    <property type="match status" value="1"/>
</dbReference>
<dbReference type="Pfam" id="PF02518">
    <property type="entry name" value="HATPase_c"/>
    <property type="match status" value="1"/>
</dbReference>
<dbReference type="Gene3D" id="3.30.565.10">
    <property type="entry name" value="Histidine kinase-like ATPase, C-terminal domain"/>
    <property type="match status" value="1"/>
</dbReference>
<protein>
    <recommendedName>
        <fullName evidence="3">histidine kinase</fullName>
        <ecNumber evidence="3">2.7.13.3</ecNumber>
    </recommendedName>
</protein>
<sequence>MQQDKGATTGPKQIRFRHQIMALMLSIILIMTASVILVAVPASLYSERVVTFDRLKSANRLKEYWITRELKEITSNLRVLSENESLVEEVRFLTKLLPADGDKKVLAKLAKSNSRQWQFGDIGSLYWQSYRRLHAYFRFTDSTYPNSDVLLIRPDDGLIMYRFNRNDGLFNYVGKQTTALAQCVYKAANNPHELIYNDLQRLSDDRVKGCTAKAIVVDDVVIAVLVLRYSPDLINFIMTKRPGLGETGETYIVGKDRYLRTDSRFYQESTLMNMKVETEAIDRAYIEGAGQGIIKNYRGDDVFSVWTPIHIDGLDWVMVAEIGKDEAYGSVRDSFLQLALFSVVAFIVLVALAYGFAKRTEKPLLALLEGARSFARGGYDERLSADVTSKEVGDLIDTFNDMASQIKERSEALEAARLAAELATRDAEKANLAKSEFLSRMSHELRTPLNGVLGYAQLLKGDVRLDATQHETLVSIESCGQHLLELINDVLDIAKIESGELQVDFQRCRLSDIVDNVANVVRPRAMQKGIEFEIELLDIPEEIVIDSMKLRQILINLLGNAIKFTHRGSVVLRLSTLASTHELLLQVIDTGIGIPAEKLREIFSPFKQTAEGRKEGGSGLGLAISQQLCIALGGTFEVDSELGVGSCFSFTLPLTQRDEGVQNQLLPVTQVVVDNIPVIVVYEHDSECSTSLTLLLNDGDFQCISVDEAGSVVDILESGCVDVILIDADTVDSATALEAIDESVRDEHSFAVATPAIVVANEEVTLDGLLNVDRFLRRPVDADQLVAVVTEFVSKDYELNEQGGGAVKEEKGQPAIARLALPQLSPEDCTLLLALLRAVKEAAEVGDLAIVLQSLPDLMAVLGDDHSIYLEMKRNSDMLELPKIALLARQALEQMMGEKEA</sequence>
<dbReference type="InterPro" id="IPR005467">
    <property type="entry name" value="His_kinase_dom"/>
</dbReference>
<proteinExistence type="predicted"/>
<dbReference type="InterPro" id="IPR004358">
    <property type="entry name" value="Sig_transdc_His_kin-like_C"/>
</dbReference>
<keyword evidence="5" id="KW-0808">Transferase</keyword>
<comment type="catalytic activity">
    <reaction evidence="1">
        <text>ATP + protein L-histidine = ADP + protein N-phospho-L-histidine.</text>
        <dbReference type="EC" id="2.7.13.3"/>
    </reaction>
</comment>
<dbReference type="SUPFAM" id="SSF52172">
    <property type="entry name" value="CheY-like"/>
    <property type="match status" value="1"/>
</dbReference>
<evidence type="ECO:0000256" key="1">
    <source>
        <dbReference type="ARBA" id="ARBA00000085"/>
    </source>
</evidence>
<dbReference type="InterPro" id="IPR003660">
    <property type="entry name" value="HAMP_dom"/>
</dbReference>
<evidence type="ECO:0000256" key="3">
    <source>
        <dbReference type="ARBA" id="ARBA00012438"/>
    </source>
</evidence>
<evidence type="ECO:0000256" key="7">
    <source>
        <dbReference type="ARBA" id="ARBA00023012"/>
    </source>
</evidence>
<feature type="transmembrane region" description="Helical" evidence="8">
    <location>
        <begin position="20"/>
        <end position="45"/>
    </location>
</feature>
<dbReference type="InterPro" id="IPR011006">
    <property type="entry name" value="CheY-like_superfamily"/>
</dbReference>
<dbReference type="Pfam" id="PF00672">
    <property type="entry name" value="HAMP"/>
    <property type="match status" value="1"/>
</dbReference>
<keyword evidence="8" id="KW-0472">Membrane</keyword>
<dbReference type="PRINTS" id="PR00344">
    <property type="entry name" value="BCTRLSENSOR"/>
</dbReference>
<feature type="domain" description="HAMP" evidence="10">
    <location>
        <begin position="358"/>
        <end position="411"/>
    </location>
</feature>
<evidence type="ECO:0000259" key="10">
    <source>
        <dbReference type="PROSITE" id="PS50885"/>
    </source>
</evidence>
<dbReference type="RefSeq" id="WP_123714168.1">
    <property type="nucleotide sequence ID" value="NZ_RKHR01000010.1"/>
</dbReference>
<dbReference type="GO" id="GO:0000155">
    <property type="term" value="F:phosphorelay sensor kinase activity"/>
    <property type="evidence" value="ECO:0007669"/>
    <property type="project" value="InterPro"/>
</dbReference>
<dbReference type="Pfam" id="PF00512">
    <property type="entry name" value="HisKA"/>
    <property type="match status" value="1"/>
</dbReference>
<dbReference type="FunFam" id="3.30.565.10:FF:000010">
    <property type="entry name" value="Sensor histidine kinase RcsC"/>
    <property type="match status" value="1"/>
</dbReference>
<dbReference type="Gene3D" id="6.10.340.10">
    <property type="match status" value="1"/>
</dbReference>
<dbReference type="CDD" id="cd16922">
    <property type="entry name" value="HATPase_EvgS-ArcB-TorS-like"/>
    <property type="match status" value="1"/>
</dbReference>
<dbReference type="AlphaFoldDB" id="A0A3N2D5B3"/>
<dbReference type="SUPFAM" id="SSF55874">
    <property type="entry name" value="ATPase domain of HSP90 chaperone/DNA topoisomerase II/histidine kinase"/>
    <property type="match status" value="1"/>
</dbReference>
<dbReference type="EMBL" id="RKHR01000010">
    <property type="protein sequence ID" value="ROR94872.1"/>
    <property type="molecule type" value="Genomic_DNA"/>
</dbReference>
<accession>A0A3N2D5B3</accession>
<dbReference type="PROSITE" id="PS50109">
    <property type="entry name" value="HIS_KIN"/>
    <property type="match status" value="1"/>
</dbReference>
<reference evidence="11 12" key="1">
    <citation type="submission" date="2018-11" db="EMBL/GenBank/DDBJ databases">
        <title>Genomic Encyclopedia of Type Strains, Phase IV (KMG-IV): sequencing the most valuable type-strain genomes for metagenomic binning, comparative biology and taxonomic classification.</title>
        <authorList>
            <person name="Goeker M."/>
        </authorList>
    </citation>
    <scope>NUCLEOTIDE SEQUENCE [LARGE SCALE GENOMIC DNA]</scope>
    <source>
        <strain evidence="11 12">DSM 100316</strain>
    </source>
</reference>
<feature type="domain" description="Histidine kinase" evidence="9">
    <location>
        <begin position="440"/>
        <end position="656"/>
    </location>
</feature>
<evidence type="ECO:0000256" key="6">
    <source>
        <dbReference type="ARBA" id="ARBA00022777"/>
    </source>
</evidence>
<evidence type="ECO:0000256" key="4">
    <source>
        <dbReference type="ARBA" id="ARBA00022553"/>
    </source>
</evidence>
<keyword evidence="6 11" id="KW-0418">Kinase</keyword>
<dbReference type="Gene3D" id="1.10.287.130">
    <property type="match status" value="1"/>
</dbReference>
<dbReference type="SUPFAM" id="SSF158472">
    <property type="entry name" value="HAMP domain-like"/>
    <property type="match status" value="1"/>
</dbReference>
<dbReference type="InterPro" id="IPR003661">
    <property type="entry name" value="HisK_dim/P_dom"/>
</dbReference>
<dbReference type="SMART" id="SM00387">
    <property type="entry name" value="HATPase_c"/>
    <property type="match status" value="1"/>
</dbReference>
<evidence type="ECO:0000313" key="11">
    <source>
        <dbReference type="EMBL" id="ROR94872.1"/>
    </source>
</evidence>
<evidence type="ECO:0000256" key="8">
    <source>
        <dbReference type="SAM" id="Phobius"/>
    </source>
</evidence>